<feature type="transmembrane region" description="Helical" evidence="1">
    <location>
        <begin position="671"/>
        <end position="691"/>
    </location>
</feature>
<sequence length="797" mass="86142">MKLKLSTLVLLSLSLSLGLSFPASALAAASAEYQTCAPNTVCTVGEFLYDDEYAPIATADCRLTSRDPAGALFLNSQAMSPATDGWYQTTVSTASAVGIYRSQVCCTAGADYLCLDKTFQVVATPSALTAADVWANGTRTLSSYGDIASDVWGYSSRSLSGFGTLIADIWSNATRTITGGGDTVTNNTTNNNSGAVTQNISGNVTNQTTSNVTSAQLSSLTALTAENRKLLEQLVNKPVIKTFIDDGGVSLQSKLEKTKTTANRLYSSIANLKSRAELLDLEWSTLSQPEIELELKTINDILKENNLSENSSLLSATNWLKTAWNDSLITLSLADQAEAAQSKIETLIGDLSLFGKTNSSLTFKSALAHIQRLDTLVGTSLSPASDTSLFGFVKKIDQLATNLNQEAEAIKLALDKFDGYTPEEQNKLITDHTKKVLASNQVPKAETLISPAVKNVAKDNKNRILALLGLVRTNLSWLTNGNGKAINSIWLEEGSIVFRAVVSNPSKLVSQKVPVEIYLPEEIKPEQIIKSDPELKIEFNTDDNRLWARANIELAPLETRTLLVEVEDIWSYTVEEIDSLRKQSTSLYDALKGTSYLAQATTLHSDIAVTLDKVLLRQKQATTPENRIRTHRESRLEMAGIGEKINGLKTLVGQAGASSSIFGFVGGVQSVAVWGMVIIFVAGFVFLTIYMRALRLEQFRFSTATVLPVDHKHKPLPPAEVTRQIVRKKTLSAARRLTRTTMIILLTGSFASFGASVIISAARRNNNTTTLTSPLVTGGIVLGSFSPTKATESPSGN</sequence>
<protein>
    <submittedName>
        <fullName evidence="3">Uncharacterized protein</fullName>
    </submittedName>
</protein>
<feature type="signal peptide" evidence="2">
    <location>
        <begin position="1"/>
        <end position="25"/>
    </location>
</feature>
<evidence type="ECO:0000313" key="3">
    <source>
        <dbReference type="EMBL" id="KKT35392.1"/>
    </source>
</evidence>
<keyword evidence="1" id="KW-0812">Transmembrane</keyword>
<keyword evidence="2" id="KW-0732">Signal</keyword>
<accession>A0A0G1IU68</accession>
<keyword evidence="1" id="KW-1133">Transmembrane helix</keyword>
<keyword evidence="1" id="KW-0472">Membrane</keyword>
<organism evidence="3 4">
    <name type="scientific">Candidatus Gottesmanbacteria bacterium GW2011_GWB1_44_11c</name>
    <dbReference type="NCBI Taxonomy" id="1618447"/>
    <lineage>
        <taxon>Bacteria</taxon>
        <taxon>Candidatus Gottesmaniibacteriota</taxon>
    </lineage>
</organism>
<gene>
    <name evidence="3" type="ORF">UW22_C0054G0009</name>
</gene>
<feature type="chain" id="PRO_5002537804" evidence="2">
    <location>
        <begin position="26"/>
        <end position="797"/>
    </location>
</feature>
<evidence type="ECO:0000256" key="1">
    <source>
        <dbReference type="SAM" id="Phobius"/>
    </source>
</evidence>
<comment type="caution">
    <text evidence="3">The sequence shown here is derived from an EMBL/GenBank/DDBJ whole genome shotgun (WGS) entry which is preliminary data.</text>
</comment>
<reference evidence="3 4" key="1">
    <citation type="journal article" date="2015" name="Nature">
        <title>rRNA introns, odd ribosomes, and small enigmatic genomes across a large radiation of phyla.</title>
        <authorList>
            <person name="Brown C.T."/>
            <person name="Hug L.A."/>
            <person name="Thomas B.C."/>
            <person name="Sharon I."/>
            <person name="Castelle C.J."/>
            <person name="Singh A."/>
            <person name="Wilkins M.J."/>
            <person name="Williams K.H."/>
            <person name="Banfield J.F."/>
        </authorList>
    </citation>
    <scope>NUCLEOTIDE SEQUENCE [LARGE SCALE GENOMIC DNA]</scope>
</reference>
<evidence type="ECO:0000256" key="2">
    <source>
        <dbReference type="SAM" id="SignalP"/>
    </source>
</evidence>
<feature type="transmembrane region" description="Helical" evidence="1">
    <location>
        <begin position="737"/>
        <end position="759"/>
    </location>
</feature>
<evidence type="ECO:0000313" key="4">
    <source>
        <dbReference type="Proteomes" id="UP000034617"/>
    </source>
</evidence>
<dbReference type="AlphaFoldDB" id="A0A0G1IU68"/>
<name>A0A0G1IU68_9BACT</name>
<dbReference type="Proteomes" id="UP000034617">
    <property type="component" value="Unassembled WGS sequence"/>
</dbReference>
<dbReference type="EMBL" id="LCHM01000054">
    <property type="protein sequence ID" value="KKT35392.1"/>
    <property type="molecule type" value="Genomic_DNA"/>
</dbReference>
<proteinExistence type="predicted"/>